<dbReference type="eggNOG" id="KOG2177">
    <property type="taxonomic scope" value="Eukaryota"/>
</dbReference>
<evidence type="ECO:0000256" key="2">
    <source>
        <dbReference type="ARBA" id="ARBA00022771"/>
    </source>
</evidence>
<name>C3ZFE3_BRAFL</name>
<dbReference type="GO" id="GO:0008270">
    <property type="term" value="F:zinc ion binding"/>
    <property type="evidence" value="ECO:0007669"/>
    <property type="project" value="UniProtKB-KW"/>
</dbReference>
<dbReference type="PANTHER" id="PTHR25462:SF296">
    <property type="entry name" value="MEIOTIC P26, ISOFORM F"/>
    <property type="match status" value="1"/>
</dbReference>
<evidence type="ECO:0000256" key="1">
    <source>
        <dbReference type="ARBA" id="ARBA00022723"/>
    </source>
</evidence>
<keyword evidence="2 4" id="KW-0863">Zinc-finger</keyword>
<evidence type="ECO:0008006" key="9">
    <source>
        <dbReference type="Google" id="ProtNLM"/>
    </source>
</evidence>
<keyword evidence="3" id="KW-0862">Zinc</keyword>
<dbReference type="SMART" id="SM00184">
    <property type="entry name" value="RING"/>
    <property type="match status" value="1"/>
</dbReference>
<accession>C3ZFE3</accession>
<dbReference type="SMART" id="SM00336">
    <property type="entry name" value="BBOX"/>
    <property type="match status" value="1"/>
</dbReference>
<dbReference type="InterPro" id="IPR000315">
    <property type="entry name" value="Znf_B-box"/>
</dbReference>
<dbReference type="Pfam" id="PF00643">
    <property type="entry name" value="zf-B_box"/>
    <property type="match status" value="1"/>
</dbReference>
<dbReference type="PROSITE" id="PS00518">
    <property type="entry name" value="ZF_RING_1"/>
    <property type="match status" value="1"/>
</dbReference>
<dbReference type="InterPro" id="IPR001841">
    <property type="entry name" value="Znf_RING"/>
</dbReference>
<dbReference type="Gene3D" id="3.30.40.10">
    <property type="entry name" value="Zinc/RING finger domain, C3HC4 (zinc finger)"/>
    <property type="match status" value="1"/>
</dbReference>
<dbReference type="PROSITE" id="PS50089">
    <property type="entry name" value="ZF_RING_2"/>
    <property type="match status" value="1"/>
</dbReference>
<evidence type="ECO:0000256" key="5">
    <source>
        <dbReference type="SAM" id="Coils"/>
    </source>
</evidence>
<dbReference type="EMBL" id="GG666613">
    <property type="protein sequence ID" value="EEN48697.1"/>
    <property type="molecule type" value="Genomic_DNA"/>
</dbReference>
<dbReference type="InParanoid" id="C3ZFE3"/>
<dbReference type="SUPFAM" id="SSF57845">
    <property type="entry name" value="B-box zinc-binding domain"/>
    <property type="match status" value="1"/>
</dbReference>
<feature type="domain" description="B box-type" evidence="7">
    <location>
        <begin position="100"/>
        <end position="141"/>
    </location>
</feature>
<dbReference type="PANTHER" id="PTHR25462">
    <property type="entry name" value="BONUS, ISOFORM C-RELATED"/>
    <property type="match status" value="1"/>
</dbReference>
<keyword evidence="5" id="KW-0175">Coiled coil</keyword>
<dbReference type="PROSITE" id="PS50119">
    <property type="entry name" value="ZF_BBOX"/>
    <property type="match status" value="1"/>
</dbReference>
<gene>
    <name evidence="8" type="ORF">BRAFLDRAFT_67125</name>
</gene>
<evidence type="ECO:0000259" key="7">
    <source>
        <dbReference type="PROSITE" id="PS50119"/>
    </source>
</evidence>
<feature type="coiled-coil region" evidence="5">
    <location>
        <begin position="170"/>
        <end position="219"/>
    </location>
</feature>
<dbReference type="InterPro" id="IPR047153">
    <property type="entry name" value="TRIM45/56/19-like"/>
</dbReference>
<dbReference type="InterPro" id="IPR013083">
    <property type="entry name" value="Znf_RING/FYVE/PHD"/>
</dbReference>
<sequence length="360" mass="39872">MAARPVATLSLGEQIHEELTCSICLELFNKPKVLPCQHTFCQGCLQQLTLNKTTLFQCPVCSQWARKPCQGVKALPDNILVTTLQMRVQHQATPVKRKRESKDRCVLHQSEEIKLYCQQCDVPVCNECLDQNHSDHCTVSLKKAAQERKAPVQALVDEGKNNLARSCTFVKSLRDKERGLKEQTQQTKNNIISTYNQMVQKLTERRDCLLSEVEKIDNENMTMLQKERDSVLLDISKLAAACDRADEEMAKGGVVFLHQESILAGIMEKHRGNPAPSPVQNQSAVFQPIVTPVPVLGQVLVQARPNAQIPAAPAPVPAAPASCNDAPEAKPIQVCDESNNQPKTIIDGRKSSMVLHAVGF</sequence>
<evidence type="ECO:0000259" key="6">
    <source>
        <dbReference type="PROSITE" id="PS50089"/>
    </source>
</evidence>
<proteinExistence type="predicted"/>
<organism>
    <name type="scientific">Branchiostoma floridae</name>
    <name type="common">Florida lancelet</name>
    <name type="synonym">Amphioxus</name>
    <dbReference type="NCBI Taxonomy" id="7739"/>
    <lineage>
        <taxon>Eukaryota</taxon>
        <taxon>Metazoa</taxon>
        <taxon>Chordata</taxon>
        <taxon>Cephalochordata</taxon>
        <taxon>Leptocardii</taxon>
        <taxon>Amphioxiformes</taxon>
        <taxon>Branchiostomatidae</taxon>
        <taxon>Branchiostoma</taxon>
    </lineage>
</organism>
<protein>
    <recommendedName>
        <fullName evidence="9">RING-type domain-containing protein</fullName>
    </recommendedName>
</protein>
<reference evidence="8" key="1">
    <citation type="journal article" date="2008" name="Nature">
        <title>The amphioxus genome and the evolution of the chordate karyotype.</title>
        <authorList>
            <consortium name="US DOE Joint Genome Institute (JGI-PGF)"/>
            <person name="Putnam N.H."/>
            <person name="Butts T."/>
            <person name="Ferrier D.E.K."/>
            <person name="Furlong R.F."/>
            <person name="Hellsten U."/>
            <person name="Kawashima T."/>
            <person name="Robinson-Rechavi M."/>
            <person name="Shoguchi E."/>
            <person name="Terry A."/>
            <person name="Yu J.-K."/>
            <person name="Benito-Gutierrez E.L."/>
            <person name="Dubchak I."/>
            <person name="Garcia-Fernandez J."/>
            <person name="Gibson-Brown J.J."/>
            <person name="Grigoriev I.V."/>
            <person name="Horton A.C."/>
            <person name="de Jong P.J."/>
            <person name="Jurka J."/>
            <person name="Kapitonov V.V."/>
            <person name="Kohara Y."/>
            <person name="Kuroki Y."/>
            <person name="Lindquist E."/>
            <person name="Lucas S."/>
            <person name="Osoegawa K."/>
            <person name="Pennacchio L.A."/>
            <person name="Salamov A.A."/>
            <person name="Satou Y."/>
            <person name="Sauka-Spengler T."/>
            <person name="Schmutz J."/>
            <person name="Shin-I T."/>
            <person name="Toyoda A."/>
            <person name="Bronner-Fraser M."/>
            <person name="Fujiyama A."/>
            <person name="Holland L.Z."/>
            <person name="Holland P.W.H."/>
            <person name="Satoh N."/>
            <person name="Rokhsar D.S."/>
        </authorList>
    </citation>
    <scope>NUCLEOTIDE SEQUENCE [LARGE SCALE GENOMIC DNA]</scope>
    <source>
        <strain evidence="8">S238N-H82</strain>
        <tissue evidence="8">Testes</tissue>
    </source>
</reference>
<dbReference type="InterPro" id="IPR017907">
    <property type="entry name" value="Znf_RING_CS"/>
</dbReference>
<dbReference type="InterPro" id="IPR027370">
    <property type="entry name" value="Znf-RING_euk"/>
</dbReference>
<feature type="domain" description="RING-type" evidence="6">
    <location>
        <begin position="21"/>
        <end position="62"/>
    </location>
</feature>
<dbReference type="Pfam" id="PF13445">
    <property type="entry name" value="zf-RING_UBOX"/>
    <property type="match status" value="1"/>
</dbReference>
<evidence type="ECO:0000256" key="3">
    <source>
        <dbReference type="ARBA" id="ARBA00022833"/>
    </source>
</evidence>
<dbReference type="SUPFAM" id="SSF57850">
    <property type="entry name" value="RING/U-box"/>
    <property type="match status" value="1"/>
</dbReference>
<dbReference type="Gene3D" id="3.30.160.60">
    <property type="entry name" value="Classic Zinc Finger"/>
    <property type="match status" value="1"/>
</dbReference>
<evidence type="ECO:0000256" key="4">
    <source>
        <dbReference type="PROSITE-ProRule" id="PRU00024"/>
    </source>
</evidence>
<keyword evidence="1" id="KW-0479">Metal-binding</keyword>
<dbReference type="AlphaFoldDB" id="C3ZFE3"/>
<evidence type="ECO:0000313" key="8">
    <source>
        <dbReference type="EMBL" id="EEN48697.1"/>
    </source>
</evidence>